<evidence type="ECO:0000313" key="3">
    <source>
        <dbReference type="Proteomes" id="UP001589748"/>
    </source>
</evidence>
<dbReference type="Gene3D" id="3.40.50.150">
    <property type="entry name" value="Vaccinia Virus protein VP39"/>
    <property type="match status" value="1"/>
</dbReference>
<dbReference type="InterPro" id="IPR025714">
    <property type="entry name" value="Methyltranfer_dom"/>
</dbReference>
<keyword evidence="3" id="KW-1185">Reference proteome</keyword>
<name>A0ABV5LWH2_9ACTN</name>
<sequence length="420" mass="45138">MPTDLTTALDDVRDLLLDGDSLVRAVAAGRRRGQEPPSAERVEVRPVALRSGPHLQLTSRTGPVVSIRNAALGEEAAAAVAELLAEPWGNLHVETATEILQLRVTKKGEAQVHRAATSRRAVSGPQGHDRVKERLVDADDPLFRVLGAGGDKRRQVDAFVRQLAPLAGRAVAEARGEHRPVRMADLGCGNAYLTFAAHRWLSTTTDLDRSGAAEGPTVRTVGVDVRPDVVERSARLAREAELPGLDFAVGDIIGADPFPGERPDVVLALHACDTATDEALARAVRWRAPVVLAAPCCHHDVQRQIVAGPATGAGQNPLLRHPILRERFADVLTDTLRALVLQALGYRVEVVEFVDSKHTPRNALLRAVRTGSAPRAAVVERLAELDELTTTWGVEPVLARMLSAELDAARVDARADQAAE</sequence>
<reference evidence="2 3" key="1">
    <citation type="submission" date="2024-09" db="EMBL/GenBank/DDBJ databases">
        <authorList>
            <person name="Sun Q."/>
            <person name="Mori K."/>
        </authorList>
    </citation>
    <scope>NUCLEOTIDE SEQUENCE [LARGE SCALE GENOMIC DNA]</scope>
    <source>
        <strain evidence="2 3">TISTR 1856</strain>
    </source>
</reference>
<comment type="caution">
    <text evidence="2">The sequence shown here is derived from an EMBL/GenBank/DDBJ whole genome shotgun (WGS) entry which is preliminary data.</text>
</comment>
<keyword evidence="2" id="KW-0808">Transferase</keyword>
<keyword evidence="2" id="KW-0489">Methyltransferase</keyword>
<dbReference type="GO" id="GO:0032259">
    <property type="term" value="P:methylation"/>
    <property type="evidence" value="ECO:0007669"/>
    <property type="project" value="UniProtKB-KW"/>
</dbReference>
<dbReference type="PANTHER" id="PTHR13369">
    <property type="match status" value="1"/>
</dbReference>
<dbReference type="RefSeq" id="WP_380136937.1">
    <property type="nucleotide sequence ID" value="NZ_JBHLUI010000008.1"/>
</dbReference>
<dbReference type="CDD" id="cd02440">
    <property type="entry name" value="AdoMet_MTases"/>
    <property type="match status" value="1"/>
</dbReference>
<dbReference type="InterPro" id="IPR029063">
    <property type="entry name" value="SAM-dependent_MTases_sf"/>
</dbReference>
<dbReference type="Pfam" id="PF13679">
    <property type="entry name" value="Methyltransf_32"/>
    <property type="match status" value="1"/>
</dbReference>
<gene>
    <name evidence="2" type="ORF">ACFFVI_15850</name>
</gene>
<dbReference type="SUPFAM" id="SSF53335">
    <property type="entry name" value="S-adenosyl-L-methionine-dependent methyltransferases"/>
    <property type="match status" value="1"/>
</dbReference>
<dbReference type="EMBL" id="JBHMDM010000007">
    <property type="protein sequence ID" value="MFB9378441.1"/>
    <property type="molecule type" value="Genomic_DNA"/>
</dbReference>
<organism evidence="2 3">
    <name type="scientific">Kineococcus gynurae</name>
    <dbReference type="NCBI Taxonomy" id="452979"/>
    <lineage>
        <taxon>Bacteria</taxon>
        <taxon>Bacillati</taxon>
        <taxon>Actinomycetota</taxon>
        <taxon>Actinomycetes</taxon>
        <taxon>Kineosporiales</taxon>
        <taxon>Kineosporiaceae</taxon>
        <taxon>Kineococcus</taxon>
    </lineage>
</organism>
<proteinExistence type="predicted"/>
<protein>
    <submittedName>
        <fullName evidence="2">SAM-dependent methyltransferase</fullName>
    </submittedName>
</protein>
<dbReference type="PANTHER" id="PTHR13369:SF3">
    <property type="entry name" value="METHYLTRANSFERASE DOMAIN-CONTAINING PROTEIN"/>
    <property type="match status" value="1"/>
</dbReference>
<feature type="domain" description="Methyltransferase" evidence="1">
    <location>
        <begin position="151"/>
        <end position="304"/>
    </location>
</feature>
<evidence type="ECO:0000259" key="1">
    <source>
        <dbReference type="Pfam" id="PF13679"/>
    </source>
</evidence>
<accession>A0ABV5LWH2</accession>
<dbReference type="GO" id="GO:0008168">
    <property type="term" value="F:methyltransferase activity"/>
    <property type="evidence" value="ECO:0007669"/>
    <property type="project" value="UniProtKB-KW"/>
</dbReference>
<evidence type="ECO:0000313" key="2">
    <source>
        <dbReference type="EMBL" id="MFB9378441.1"/>
    </source>
</evidence>
<dbReference type="Proteomes" id="UP001589748">
    <property type="component" value="Unassembled WGS sequence"/>
</dbReference>